<evidence type="ECO:0000256" key="4">
    <source>
        <dbReference type="ARBA" id="ARBA00022741"/>
    </source>
</evidence>
<dbReference type="Gene3D" id="1.20.120.790">
    <property type="entry name" value="Heat shock protein 90, C-terminal domain"/>
    <property type="match status" value="1"/>
</dbReference>
<dbReference type="Gene3D" id="3.30.230.80">
    <property type="match status" value="1"/>
</dbReference>
<evidence type="ECO:0000313" key="12">
    <source>
        <dbReference type="Proteomes" id="UP001196509"/>
    </source>
</evidence>
<evidence type="ECO:0000256" key="8">
    <source>
        <dbReference type="HAMAP-Rule" id="MF_00505"/>
    </source>
</evidence>
<dbReference type="InterPro" id="IPR020568">
    <property type="entry name" value="Ribosomal_Su5_D2-typ_SF"/>
</dbReference>
<dbReference type="AlphaFoldDB" id="A0AAE2ZPH8"/>
<feature type="binding site" evidence="9">
    <location>
        <begin position="103"/>
        <end position="104"/>
    </location>
    <ligand>
        <name>ATP</name>
        <dbReference type="ChEBI" id="CHEBI:30616"/>
    </ligand>
</feature>
<evidence type="ECO:0000256" key="9">
    <source>
        <dbReference type="PIRSR" id="PIRSR002583-1"/>
    </source>
</evidence>
<feature type="binding site" evidence="9">
    <location>
        <position position="37"/>
    </location>
    <ligand>
        <name>ATP</name>
        <dbReference type="ChEBI" id="CHEBI:30616"/>
    </ligand>
</feature>
<dbReference type="RefSeq" id="WP_220230563.1">
    <property type="nucleotide sequence ID" value="NZ_JAICBX010000004.1"/>
</dbReference>
<feature type="domain" description="Histidine kinase/HSP90-like ATPase" evidence="10">
    <location>
        <begin position="30"/>
        <end position="189"/>
    </location>
</feature>
<keyword evidence="3 8" id="KW-0963">Cytoplasm</keyword>
<feature type="region of interest" description="B" evidence="8">
    <location>
        <begin position="330"/>
        <end position="545"/>
    </location>
</feature>
<dbReference type="Gene3D" id="3.30.565.10">
    <property type="entry name" value="Histidine kinase-like ATPase, C-terminal domain"/>
    <property type="match status" value="1"/>
</dbReference>
<dbReference type="PROSITE" id="PS00298">
    <property type="entry name" value="HSP90"/>
    <property type="match status" value="1"/>
</dbReference>
<evidence type="ECO:0000259" key="10">
    <source>
        <dbReference type="SMART" id="SM00387"/>
    </source>
</evidence>
<protein>
    <recommendedName>
        <fullName evidence="8">Chaperone protein HtpG</fullName>
    </recommendedName>
    <alternativeName>
        <fullName evidence="8">Heat shock protein HtpG</fullName>
    </alternativeName>
    <alternativeName>
        <fullName evidence="8">High temperature protein G</fullName>
    </alternativeName>
</protein>
<dbReference type="FunFam" id="3.30.565.10:FF:000009">
    <property type="entry name" value="Molecular chaperone HtpG"/>
    <property type="match status" value="1"/>
</dbReference>
<dbReference type="Gene3D" id="3.40.50.11260">
    <property type="match status" value="1"/>
</dbReference>
<dbReference type="HAMAP" id="MF_00505">
    <property type="entry name" value="HSP90"/>
    <property type="match status" value="1"/>
</dbReference>
<dbReference type="GO" id="GO:0016887">
    <property type="term" value="F:ATP hydrolysis activity"/>
    <property type="evidence" value="ECO:0007669"/>
    <property type="project" value="InterPro"/>
</dbReference>
<dbReference type="Pfam" id="PF13589">
    <property type="entry name" value="HATPase_c_3"/>
    <property type="match status" value="1"/>
</dbReference>
<dbReference type="Pfam" id="PF00183">
    <property type="entry name" value="HSP90"/>
    <property type="match status" value="1"/>
</dbReference>
<dbReference type="Proteomes" id="UP001196509">
    <property type="component" value="Unassembled WGS sequence"/>
</dbReference>
<keyword evidence="6 8" id="KW-0346">Stress response</keyword>
<dbReference type="SUPFAM" id="SSF110942">
    <property type="entry name" value="HSP90 C-terminal domain"/>
    <property type="match status" value="1"/>
</dbReference>
<sequence length="626" mass="70009">MSETAAKETYSFQTEVGRLLDIVAGSLYSNREIFLRELVSNASDACDRLRYLAITAPSLVEGDQQFRIDISLDAKAKTITIRDNGVGMNHDDLLETLGTIARSGTAAYLETLDKGDKKNGKSDLSLIGQFGVGFYSAFMVSDRVDVVTRKAGEQEAWLWSSDGKGEFSIEPAERDERGTTVTLHIKKDAKEFLEETRIRHIIKTYSDHIGFPVKLGDETLNEASAIWTRQPKEITEEQHREFYHHIAHAFDDPWMTIHNRVEGVVSYINLLYIPSTQPFDLFEPERKGHVKLYVNRVFITEDTSGLLPTWLRFLRGVVDSEDLTLNISREMLQTDPKLAKIRTGLTKKVLTEIKKKAEKKPDEYETFWSNFGAVVKEGLIEDATLRDRILEICRFTSTQGSGQVSLADYVGRMKEGQEAIYYIAGEDAAKIAHSPHLEGFKAKGIEVLLLSDPVDEFWMQHVTEYEGKPFKSITRGAADLDAIKGEETADEKKEDDDAASIDSLIAAIRQELGAEVKDVRSSKRLTESPVCLIADEGDMDVNLERLLKRHGRLQGGGMPRILEINPGHAMVKKLANRAGQADAENDSLLKDAAHLLFDQARIADGESPADPVEFGRRLTAVMESAL</sequence>
<proteinExistence type="inferred from homology"/>
<dbReference type="EMBL" id="JAICBX010000004">
    <property type="protein sequence ID" value="MBW8639866.1"/>
    <property type="molecule type" value="Genomic_DNA"/>
</dbReference>
<evidence type="ECO:0000313" key="11">
    <source>
        <dbReference type="EMBL" id="MBW8639866.1"/>
    </source>
</evidence>
<feature type="region of interest" description="C" evidence="8">
    <location>
        <begin position="546"/>
        <end position="626"/>
    </location>
</feature>
<accession>A0AAE2ZPH8</accession>
<dbReference type="InterPro" id="IPR036890">
    <property type="entry name" value="HATPase_C_sf"/>
</dbReference>
<feature type="binding site" evidence="9">
    <location>
        <position position="41"/>
    </location>
    <ligand>
        <name>ATP</name>
        <dbReference type="ChEBI" id="CHEBI:30616"/>
    </ligand>
</feature>
<dbReference type="SMART" id="SM00387">
    <property type="entry name" value="HATPase_c"/>
    <property type="match status" value="1"/>
</dbReference>
<keyword evidence="5 8" id="KW-0067">ATP-binding</keyword>
<feature type="binding site" evidence="9">
    <location>
        <position position="88"/>
    </location>
    <ligand>
        <name>ATP</name>
        <dbReference type="ChEBI" id="CHEBI:30616"/>
    </ligand>
</feature>
<comment type="subcellular location">
    <subcellularLocation>
        <location evidence="1 8">Cytoplasm</location>
    </subcellularLocation>
</comment>
<feature type="binding site" evidence="9">
    <location>
        <begin position="129"/>
        <end position="134"/>
    </location>
    <ligand>
        <name>ATP</name>
        <dbReference type="ChEBI" id="CHEBI:30616"/>
    </ligand>
</feature>
<dbReference type="GO" id="GO:0051082">
    <property type="term" value="F:unfolded protein binding"/>
    <property type="evidence" value="ECO:0007669"/>
    <property type="project" value="UniProtKB-UniRule"/>
</dbReference>
<dbReference type="InterPro" id="IPR037196">
    <property type="entry name" value="HSP90_C"/>
</dbReference>
<evidence type="ECO:0000256" key="3">
    <source>
        <dbReference type="ARBA" id="ARBA00022490"/>
    </source>
</evidence>
<dbReference type="SUPFAM" id="SSF55874">
    <property type="entry name" value="ATPase domain of HSP90 chaperone/DNA topoisomerase II/histidine kinase"/>
    <property type="match status" value="1"/>
</dbReference>
<evidence type="ECO:0000256" key="5">
    <source>
        <dbReference type="ARBA" id="ARBA00022840"/>
    </source>
</evidence>
<dbReference type="PRINTS" id="PR00775">
    <property type="entry name" value="HEATSHOCK90"/>
</dbReference>
<reference evidence="11" key="1">
    <citation type="submission" date="2021-08" db="EMBL/GenBank/DDBJ databases">
        <title>Hoeflea bacterium WL0058 sp. nov., isolated from the sediment.</title>
        <authorList>
            <person name="Wang L."/>
            <person name="Zhang D."/>
        </authorList>
    </citation>
    <scope>NUCLEOTIDE SEQUENCE</scope>
    <source>
        <strain evidence="11">WL0058</strain>
    </source>
</reference>
<dbReference type="PIRSF" id="PIRSF002583">
    <property type="entry name" value="Hsp90"/>
    <property type="match status" value="1"/>
</dbReference>
<dbReference type="CDD" id="cd16927">
    <property type="entry name" value="HATPase_Hsp90-like"/>
    <property type="match status" value="1"/>
</dbReference>
<evidence type="ECO:0000256" key="1">
    <source>
        <dbReference type="ARBA" id="ARBA00004496"/>
    </source>
</evidence>
<keyword evidence="7 8" id="KW-0143">Chaperone</keyword>
<feature type="binding site" evidence="9">
    <location>
        <position position="83"/>
    </location>
    <ligand>
        <name>ATP</name>
        <dbReference type="ChEBI" id="CHEBI:30616"/>
    </ligand>
</feature>
<dbReference type="InterPro" id="IPR001404">
    <property type="entry name" value="Hsp90_fam"/>
</dbReference>
<dbReference type="PANTHER" id="PTHR11528">
    <property type="entry name" value="HEAT SHOCK PROTEIN 90 FAMILY MEMBER"/>
    <property type="match status" value="1"/>
</dbReference>
<evidence type="ECO:0000256" key="6">
    <source>
        <dbReference type="ARBA" id="ARBA00023016"/>
    </source>
</evidence>
<comment type="subunit">
    <text evidence="8">Homodimer.</text>
</comment>
<dbReference type="SUPFAM" id="SSF54211">
    <property type="entry name" value="Ribosomal protein S5 domain 2-like"/>
    <property type="match status" value="1"/>
</dbReference>
<dbReference type="InterPro" id="IPR020575">
    <property type="entry name" value="Hsp90_N"/>
</dbReference>
<dbReference type="NCBIfam" id="NF003555">
    <property type="entry name" value="PRK05218.1"/>
    <property type="match status" value="1"/>
</dbReference>
<feature type="binding site" evidence="9">
    <location>
        <position position="329"/>
    </location>
    <ligand>
        <name>ATP</name>
        <dbReference type="ChEBI" id="CHEBI:30616"/>
    </ligand>
</feature>
<comment type="function">
    <text evidence="8">Molecular chaperone. Has ATPase activity.</text>
</comment>
<feature type="binding site" evidence="9">
    <location>
        <position position="179"/>
    </location>
    <ligand>
        <name>ATP</name>
        <dbReference type="ChEBI" id="CHEBI:30616"/>
    </ligand>
</feature>
<dbReference type="InterPro" id="IPR003594">
    <property type="entry name" value="HATPase_dom"/>
</dbReference>
<comment type="similarity">
    <text evidence="2 8">Belongs to the heat shock protein 90 family.</text>
</comment>
<gene>
    <name evidence="8 11" type="primary">htpG</name>
    <name evidence="11" type="ORF">K1W69_21910</name>
</gene>
<keyword evidence="12" id="KW-1185">Reference proteome</keyword>
<dbReference type="InterPro" id="IPR019805">
    <property type="entry name" value="Heat_shock_protein_90_CS"/>
</dbReference>
<dbReference type="GO" id="GO:0005524">
    <property type="term" value="F:ATP binding"/>
    <property type="evidence" value="ECO:0007669"/>
    <property type="project" value="UniProtKB-UniRule"/>
</dbReference>
<comment type="caution">
    <text evidence="11">The sequence shown here is derived from an EMBL/GenBank/DDBJ whole genome shotgun (WGS) entry which is preliminary data.</text>
</comment>
<keyword evidence="4 8" id="KW-0547">Nucleotide-binding</keyword>
<name>A0AAE2ZPH8_9HYPH</name>
<feature type="region of interest" description="A; substrate-binding" evidence="8">
    <location>
        <begin position="1"/>
        <end position="329"/>
    </location>
</feature>
<evidence type="ECO:0000256" key="2">
    <source>
        <dbReference type="ARBA" id="ARBA00008239"/>
    </source>
</evidence>
<dbReference type="GO" id="GO:0005737">
    <property type="term" value="C:cytoplasm"/>
    <property type="evidence" value="ECO:0007669"/>
    <property type="project" value="UniProtKB-SubCell"/>
</dbReference>
<organism evidence="11 12">
    <name type="scientific">Flavimaribacter sediminis</name>
    <dbReference type="NCBI Taxonomy" id="2865987"/>
    <lineage>
        <taxon>Bacteria</taxon>
        <taxon>Pseudomonadati</taxon>
        <taxon>Pseudomonadota</taxon>
        <taxon>Alphaproteobacteria</taxon>
        <taxon>Hyphomicrobiales</taxon>
        <taxon>Rhizobiaceae</taxon>
        <taxon>Flavimaribacter</taxon>
    </lineage>
</organism>
<evidence type="ECO:0000256" key="7">
    <source>
        <dbReference type="ARBA" id="ARBA00023186"/>
    </source>
</evidence>
<dbReference type="GO" id="GO:0140662">
    <property type="term" value="F:ATP-dependent protein folding chaperone"/>
    <property type="evidence" value="ECO:0007669"/>
    <property type="project" value="InterPro"/>
</dbReference>